<reference evidence="1" key="1">
    <citation type="submission" date="2009-11" db="EMBL/GenBank/DDBJ databases">
        <authorList>
            <consortium name="The Broad Institute Genome Sequencing Platform"/>
            <person name="Ward D."/>
            <person name="Feldgarden M."/>
            <person name="Earl A."/>
            <person name="Young S.K."/>
            <person name="Zeng Q."/>
            <person name="Koehrsen M."/>
            <person name="Alvarado L."/>
            <person name="Berlin A."/>
            <person name="Bochicchio J."/>
            <person name="Borenstein D."/>
            <person name="Chapman S.B."/>
            <person name="Chen Z."/>
            <person name="Engels R."/>
            <person name="Freedman E."/>
            <person name="Gellesch M."/>
            <person name="Goldberg J."/>
            <person name="Griggs A."/>
            <person name="Gujja S."/>
            <person name="Heilman E."/>
            <person name="Heiman D."/>
            <person name="Hepburn T."/>
            <person name="Howarth C."/>
            <person name="Jen D."/>
            <person name="Larson L."/>
            <person name="Lewis B."/>
            <person name="Mehta T."/>
            <person name="Park D."/>
            <person name="Pearson M."/>
            <person name="Roberts A."/>
            <person name="Saif S."/>
            <person name="Shea T."/>
            <person name="Shenoy N."/>
            <person name="Sisk P."/>
            <person name="Stolte C."/>
            <person name="Sykes S."/>
            <person name="Thomson T."/>
            <person name="Walk T."/>
            <person name="White J."/>
            <person name="Yandava C."/>
            <person name="Izard J."/>
            <person name="Baranova O.V."/>
            <person name="Blanton J.M."/>
            <person name="Tanner A.C."/>
            <person name="Dewhirst F.E."/>
            <person name="Haas B."/>
            <person name="Nusbaum C."/>
            <person name="Birren B."/>
        </authorList>
    </citation>
    <scope>NUCLEOTIDE SEQUENCE [LARGE SCALE GENOMIC DNA]</scope>
    <source>
        <strain evidence="1">1-1 BBBD Race 1</strain>
    </source>
</reference>
<reference evidence="1" key="2">
    <citation type="submission" date="2016-05" db="EMBL/GenBank/DDBJ databases">
        <title>Comparative analysis highlights variable genome content of wheat rusts and divergence of the mating loci.</title>
        <authorList>
            <person name="Cuomo C.A."/>
            <person name="Bakkeren G."/>
            <person name="Szabo L."/>
            <person name="Khalil H."/>
            <person name="Joly D."/>
            <person name="Goldberg J."/>
            <person name="Young S."/>
            <person name="Zeng Q."/>
            <person name="Fellers J."/>
        </authorList>
    </citation>
    <scope>NUCLEOTIDE SEQUENCE [LARGE SCALE GENOMIC DNA]</scope>
    <source>
        <strain evidence="1">1-1 BBBD Race 1</strain>
    </source>
</reference>
<name>A0A180FXK1_PUCT1</name>
<accession>A0A180FXK1</accession>
<dbReference type="AlphaFoldDB" id="A0A180FXK1"/>
<dbReference type="Proteomes" id="UP000005240">
    <property type="component" value="Unassembled WGS sequence"/>
</dbReference>
<evidence type="ECO:0000313" key="2">
    <source>
        <dbReference type="EnsemblFungi" id="PTTG_30736-t43_1-p1"/>
    </source>
</evidence>
<dbReference type="EMBL" id="ADAS02006361">
    <property type="protein sequence ID" value="OAV85164.1"/>
    <property type="molecule type" value="Genomic_DNA"/>
</dbReference>
<sequence>RFQSYGVNLTVRFIAKPHGFMVLTRLLGLSSLSSTSIPASLRLPSSGTLFFLCVLMLSYPHRFARFIATIRRLNLLFAFFDAIYLGTSTLGSSPTCVFERFIIWHQHTILGPSVFTKPRFFIKLPCQYGYPIDSRPASTPALTAFQY</sequence>
<proteinExistence type="predicted"/>
<dbReference type="EnsemblFungi" id="PTTG_30736-t43_1">
    <property type="protein sequence ID" value="PTTG_30736-t43_1-p1"/>
    <property type="gene ID" value="PTTG_30736"/>
</dbReference>
<reference evidence="2" key="4">
    <citation type="submission" date="2025-05" db="UniProtKB">
        <authorList>
            <consortium name="EnsemblFungi"/>
        </authorList>
    </citation>
    <scope>IDENTIFICATION</scope>
    <source>
        <strain evidence="2">isolate 1-1 / race 1 (BBBD)</strain>
    </source>
</reference>
<keyword evidence="3" id="KW-1185">Reference proteome</keyword>
<organism evidence="1">
    <name type="scientific">Puccinia triticina (isolate 1-1 / race 1 (BBBD))</name>
    <name type="common">Brown leaf rust fungus</name>
    <dbReference type="NCBI Taxonomy" id="630390"/>
    <lineage>
        <taxon>Eukaryota</taxon>
        <taxon>Fungi</taxon>
        <taxon>Dikarya</taxon>
        <taxon>Basidiomycota</taxon>
        <taxon>Pucciniomycotina</taxon>
        <taxon>Pucciniomycetes</taxon>
        <taxon>Pucciniales</taxon>
        <taxon>Pucciniaceae</taxon>
        <taxon>Puccinia</taxon>
    </lineage>
</organism>
<protein>
    <submittedName>
        <fullName evidence="1 2">Uncharacterized protein</fullName>
    </submittedName>
</protein>
<feature type="non-terminal residue" evidence="1">
    <location>
        <position position="1"/>
    </location>
</feature>
<evidence type="ECO:0000313" key="1">
    <source>
        <dbReference type="EMBL" id="OAV85164.1"/>
    </source>
</evidence>
<evidence type="ECO:0000313" key="3">
    <source>
        <dbReference type="Proteomes" id="UP000005240"/>
    </source>
</evidence>
<dbReference type="VEuPathDB" id="FungiDB:PTTG_30736"/>
<reference evidence="2 3" key="3">
    <citation type="journal article" date="2017" name="G3 (Bethesda)">
        <title>Comparative analysis highlights variable genome content of wheat rusts and divergence of the mating loci.</title>
        <authorList>
            <person name="Cuomo C.A."/>
            <person name="Bakkeren G."/>
            <person name="Khalil H.B."/>
            <person name="Panwar V."/>
            <person name="Joly D."/>
            <person name="Linning R."/>
            <person name="Sakthikumar S."/>
            <person name="Song X."/>
            <person name="Adiconis X."/>
            <person name="Fan L."/>
            <person name="Goldberg J.M."/>
            <person name="Levin J.Z."/>
            <person name="Young S."/>
            <person name="Zeng Q."/>
            <person name="Anikster Y."/>
            <person name="Bruce M."/>
            <person name="Wang M."/>
            <person name="Yin C."/>
            <person name="McCallum B."/>
            <person name="Szabo L.J."/>
            <person name="Hulbert S."/>
            <person name="Chen X."/>
            <person name="Fellers J.P."/>
        </authorList>
    </citation>
    <scope>NUCLEOTIDE SEQUENCE</scope>
    <source>
        <strain evidence="3">Isolate 1-1 / race 1 (BBBD)</strain>
        <strain evidence="2">isolate 1-1 / race 1 (BBBD)</strain>
    </source>
</reference>
<gene>
    <name evidence="1" type="ORF">PTTG_30736</name>
</gene>